<dbReference type="SMART" id="SM00228">
    <property type="entry name" value="PDZ"/>
    <property type="match status" value="1"/>
</dbReference>
<dbReference type="SUPFAM" id="SSF50494">
    <property type="entry name" value="Trypsin-like serine proteases"/>
    <property type="match status" value="1"/>
</dbReference>
<feature type="compositionally biased region" description="Polar residues" evidence="4">
    <location>
        <begin position="129"/>
        <end position="146"/>
    </location>
</feature>
<evidence type="ECO:0000313" key="7">
    <source>
        <dbReference type="Proteomes" id="UP000277858"/>
    </source>
</evidence>
<feature type="compositionally biased region" description="Polar residues" evidence="4">
    <location>
        <begin position="79"/>
        <end position="106"/>
    </location>
</feature>
<dbReference type="PANTHER" id="PTHR43343">
    <property type="entry name" value="PEPTIDASE S12"/>
    <property type="match status" value="1"/>
</dbReference>
<comment type="similarity">
    <text evidence="1">Belongs to the peptidase S1C family.</text>
</comment>
<dbReference type="InterPro" id="IPR036034">
    <property type="entry name" value="PDZ_sf"/>
</dbReference>
<keyword evidence="2 6" id="KW-0645">Protease</keyword>
<protein>
    <submittedName>
        <fullName evidence="6">Serine protease HtrA</fullName>
    </submittedName>
</protein>
<sequence>MMSMDDSNRSSGEAPRDGAEWSQDGVRPDGSGQPIDSGQPAGPGQPAEPTVWSGWDTLDASAGTPADQAPKTAAEAGGQSPTGPGSDAGQQGHPSPSGSDPRQGDSSPWGAESSQGYGYQSQPSASQSNTGPYSQPYSQTWQDSGTSPYSSQGQYPGQGQQGPYAGQGQYPNASYPGQGQSANRAPYPGPAAPNPSQGAGSAQGFGSSQGSWGQGPAGQYAPPASGPATTTQRGRGTGMKAGAVALVAVLAAGAGGLSGWAVSSQTQNDAATTSSSVAPSASGTRVIQGNASNPDWTATAKAVSNSVVSISVKTGQGTGAGSGVVLNTKGDIVTNNHVVAAGGSGGTIAVSMGDKTYEATIVGTDPSTDLAVIRLGQVPKDLTPITLGNSDQLAVGAPVMAIGNPLGLSGSVTTGIISALNRPVTTSTGDQGQASGSDSAGVVVTSAIQTSAPINPGNSGGALVNADGQLIGINSSIASLSSGSSNSQSGSIGIGFAIPVNQVKIITDQLIASGKARHAYLGVTTATGTATVAGVTTTGATVRSVQADSPADRAGIREGDVVISMNSTTVTSGESLVGLVRSRKVGERVTLTVVRDGSQQKIQVTLAASAR</sequence>
<dbReference type="STRING" id="1122997.GCA_000425285_01671"/>
<proteinExistence type="inferred from homology"/>
<dbReference type="EMBL" id="LR134473">
    <property type="protein sequence ID" value="VEI03314.1"/>
    <property type="molecule type" value="Genomic_DNA"/>
</dbReference>
<feature type="region of interest" description="Disordered" evidence="4">
    <location>
        <begin position="1"/>
        <end position="236"/>
    </location>
</feature>
<feature type="region of interest" description="Disordered" evidence="4">
    <location>
        <begin position="272"/>
        <end position="292"/>
    </location>
</feature>
<dbReference type="PROSITE" id="PS50106">
    <property type="entry name" value="PDZ"/>
    <property type="match status" value="1"/>
</dbReference>
<evidence type="ECO:0000256" key="1">
    <source>
        <dbReference type="ARBA" id="ARBA00010541"/>
    </source>
</evidence>
<dbReference type="PANTHER" id="PTHR43343:SF3">
    <property type="entry name" value="PROTEASE DO-LIKE 8, CHLOROPLASTIC"/>
    <property type="match status" value="1"/>
</dbReference>
<dbReference type="InterPro" id="IPR009003">
    <property type="entry name" value="Peptidase_S1_PA"/>
</dbReference>
<keyword evidence="7" id="KW-1185">Reference proteome</keyword>
<evidence type="ECO:0000256" key="4">
    <source>
        <dbReference type="SAM" id="MobiDB-lite"/>
    </source>
</evidence>
<evidence type="ECO:0000256" key="2">
    <source>
        <dbReference type="ARBA" id="ARBA00022670"/>
    </source>
</evidence>
<dbReference type="Gene3D" id="2.40.10.10">
    <property type="entry name" value="Trypsin-like serine proteases"/>
    <property type="match status" value="2"/>
</dbReference>
<keyword evidence="3" id="KW-0378">Hydrolase</keyword>
<dbReference type="CDD" id="cd06779">
    <property type="entry name" value="cpPDZ_Deg_HtrA-like"/>
    <property type="match status" value="1"/>
</dbReference>
<evidence type="ECO:0000256" key="3">
    <source>
        <dbReference type="ARBA" id="ARBA00022801"/>
    </source>
</evidence>
<dbReference type="Pfam" id="PF13180">
    <property type="entry name" value="PDZ_2"/>
    <property type="match status" value="1"/>
</dbReference>
<feature type="compositionally biased region" description="Low complexity" evidence="4">
    <location>
        <begin position="38"/>
        <end position="47"/>
    </location>
</feature>
<reference evidence="6 7" key="1">
    <citation type="submission" date="2018-12" db="EMBL/GenBank/DDBJ databases">
        <authorList>
            <consortium name="Pathogen Informatics"/>
        </authorList>
    </citation>
    <scope>NUCLEOTIDE SEQUENCE [LARGE SCALE GENOMIC DNA]</scope>
    <source>
        <strain evidence="6 7">NCTC13652</strain>
    </source>
</reference>
<dbReference type="InterPro" id="IPR001478">
    <property type="entry name" value="PDZ"/>
</dbReference>
<dbReference type="GO" id="GO:0006508">
    <property type="term" value="P:proteolysis"/>
    <property type="evidence" value="ECO:0007669"/>
    <property type="project" value="UniProtKB-KW"/>
</dbReference>
<feature type="domain" description="PDZ" evidence="5">
    <location>
        <begin position="510"/>
        <end position="597"/>
    </location>
</feature>
<feature type="compositionally biased region" description="Low complexity" evidence="4">
    <location>
        <begin position="196"/>
        <end position="211"/>
    </location>
</feature>
<dbReference type="SUPFAM" id="SSF50156">
    <property type="entry name" value="PDZ domain-like"/>
    <property type="match status" value="1"/>
</dbReference>
<organism evidence="6 7">
    <name type="scientific">Acidipropionibacterium jensenii</name>
    <dbReference type="NCBI Taxonomy" id="1749"/>
    <lineage>
        <taxon>Bacteria</taxon>
        <taxon>Bacillati</taxon>
        <taxon>Actinomycetota</taxon>
        <taxon>Actinomycetes</taxon>
        <taxon>Propionibacteriales</taxon>
        <taxon>Propionibacteriaceae</taxon>
        <taxon>Acidipropionibacterium</taxon>
    </lineage>
</organism>
<evidence type="ECO:0000259" key="5">
    <source>
        <dbReference type="PROSITE" id="PS50106"/>
    </source>
</evidence>
<dbReference type="InterPro" id="IPR001940">
    <property type="entry name" value="Peptidase_S1C"/>
</dbReference>
<evidence type="ECO:0000313" key="6">
    <source>
        <dbReference type="EMBL" id="VEI03314.1"/>
    </source>
</evidence>
<dbReference type="InterPro" id="IPR043504">
    <property type="entry name" value="Peptidase_S1_PA_chymotrypsin"/>
</dbReference>
<gene>
    <name evidence="6" type="primary">htrA</name>
    <name evidence="6" type="ORF">NCTC13652_01514</name>
</gene>
<dbReference type="PRINTS" id="PR00834">
    <property type="entry name" value="PROTEASES2C"/>
</dbReference>
<dbReference type="InterPro" id="IPR051201">
    <property type="entry name" value="Chloro_Bact_Ser_Proteases"/>
</dbReference>
<dbReference type="AlphaFoldDB" id="A0A3S4V2J0"/>
<dbReference type="Gene3D" id="2.30.42.10">
    <property type="match status" value="1"/>
</dbReference>
<name>A0A3S4V2J0_9ACTN</name>
<feature type="compositionally biased region" description="Low complexity" evidence="4">
    <location>
        <begin position="147"/>
        <end position="171"/>
    </location>
</feature>
<dbReference type="Pfam" id="PF13365">
    <property type="entry name" value="Trypsin_2"/>
    <property type="match status" value="1"/>
</dbReference>
<dbReference type="GO" id="GO:0004252">
    <property type="term" value="F:serine-type endopeptidase activity"/>
    <property type="evidence" value="ECO:0007669"/>
    <property type="project" value="InterPro"/>
</dbReference>
<feature type="compositionally biased region" description="Low complexity" evidence="4">
    <location>
        <begin position="113"/>
        <end position="128"/>
    </location>
</feature>
<feature type="compositionally biased region" description="Low complexity" evidence="4">
    <location>
        <begin position="272"/>
        <end position="284"/>
    </location>
</feature>
<accession>A0A3S4V2J0</accession>
<dbReference type="Proteomes" id="UP000277858">
    <property type="component" value="Chromosome"/>
</dbReference>